<dbReference type="GeneID" id="90072690"/>
<name>A0AAV5QJA8_9ASCO</name>
<dbReference type="EMBL" id="BTFZ01000003">
    <property type="protein sequence ID" value="GMM34711.1"/>
    <property type="molecule type" value="Genomic_DNA"/>
</dbReference>
<sequence length="292" mass="33920">MSNVSVAGRRFWKRASHDFLRPHELKRIKTNRLPFFKRNDFVLSEDEYKDFEQWRYFPGDRVMITTGEKKGTVTKVVSYINSSNSLILEDGPTYRTILPKQFWQPGTTSYVNEIPEGVKPQDLKLVAKVHDEATGKDKDVIVHKFEFLGKHFNKEWQTWLPTRVVKDKGEVLYLPWPAPESPLERTGASGEDANSERSYYVDSVVHNQIPKDALKDIRNPYSKYKRGTFEQRHLNKFTAPDMPLSETKKAYLSELEAKKALGHKKLTPEVKDFIGGRVKKFVESQKKDLNIQ</sequence>
<dbReference type="Pfam" id="PF22682">
    <property type="entry name" value="Ribosomal_uL24m-like"/>
    <property type="match status" value="1"/>
</dbReference>
<dbReference type="RefSeq" id="XP_064851711.1">
    <property type="nucleotide sequence ID" value="XM_064995639.1"/>
</dbReference>
<dbReference type="Proteomes" id="UP001360560">
    <property type="component" value="Unassembled WGS sequence"/>
</dbReference>
<dbReference type="AlphaFoldDB" id="A0AAV5QJA8"/>
<comment type="caution">
    <text evidence="1">The sequence shown here is derived from an EMBL/GenBank/DDBJ whole genome shotgun (WGS) entry which is preliminary data.</text>
</comment>
<evidence type="ECO:0000313" key="2">
    <source>
        <dbReference type="Proteomes" id="UP001360560"/>
    </source>
</evidence>
<evidence type="ECO:0000313" key="1">
    <source>
        <dbReference type="EMBL" id="GMM34711.1"/>
    </source>
</evidence>
<dbReference type="GO" id="GO:0005840">
    <property type="term" value="C:ribosome"/>
    <property type="evidence" value="ECO:0007669"/>
    <property type="project" value="UniProtKB-KW"/>
</dbReference>
<dbReference type="SUPFAM" id="SSF50104">
    <property type="entry name" value="Translation proteins SH3-like domain"/>
    <property type="match status" value="1"/>
</dbReference>
<reference evidence="1 2" key="1">
    <citation type="journal article" date="2023" name="Elife">
        <title>Identification of key yeast species and microbe-microbe interactions impacting larval growth of Drosophila in the wild.</title>
        <authorList>
            <person name="Mure A."/>
            <person name="Sugiura Y."/>
            <person name="Maeda R."/>
            <person name="Honda K."/>
            <person name="Sakurai N."/>
            <person name="Takahashi Y."/>
            <person name="Watada M."/>
            <person name="Katoh T."/>
            <person name="Gotoh A."/>
            <person name="Gotoh Y."/>
            <person name="Taniguchi I."/>
            <person name="Nakamura K."/>
            <person name="Hayashi T."/>
            <person name="Katayama T."/>
            <person name="Uemura T."/>
            <person name="Hattori Y."/>
        </authorList>
    </citation>
    <scope>NUCLEOTIDE SEQUENCE [LARGE SCALE GENOMIC DNA]</scope>
    <source>
        <strain evidence="1 2">SC-9</strain>
    </source>
</reference>
<keyword evidence="2" id="KW-1185">Reference proteome</keyword>
<gene>
    <name evidence="1" type="ORF">DASC09_020360</name>
</gene>
<dbReference type="InterPro" id="IPR008991">
    <property type="entry name" value="Translation_prot_SH3-like_sf"/>
</dbReference>
<proteinExistence type="predicted"/>
<accession>A0AAV5QJA8</accession>
<keyword evidence="1" id="KW-0689">Ribosomal protein</keyword>
<organism evidence="1 2">
    <name type="scientific">Saccharomycopsis crataegensis</name>
    <dbReference type="NCBI Taxonomy" id="43959"/>
    <lineage>
        <taxon>Eukaryota</taxon>
        <taxon>Fungi</taxon>
        <taxon>Dikarya</taxon>
        <taxon>Ascomycota</taxon>
        <taxon>Saccharomycotina</taxon>
        <taxon>Saccharomycetes</taxon>
        <taxon>Saccharomycopsidaceae</taxon>
        <taxon>Saccharomycopsis</taxon>
    </lineage>
</organism>
<protein>
    <submittedName>
        <fullName evidence="1">Mitochondrial 54S ribosomal protein YmL40</fullName>
    </submittedName>
</protein>
<keyword evidence="1" id="KW-0687">Ribonucleoprotein</keyword>